<feature type="region of interest" description="Disordered" evidence="4">
    <location>
        <begin position="370"/>
        <end position="418"/>
    </location>
</feature>
<evidence type="ECO:0000256" key="2">
    <source>
        <dbReference type="ARBA" id="ARBA00022723"/>
    </source>
</evidence>
<dbReference type="Gene3D" id="2.20.25.10">
    <property type="match status" value="1"/>
</dbReference>
<dbReference type="OMA" id="PRYNSAI"/>
<dbReference type="AlphaFoldDB" id="K3WIA4"/>
<dbReference type="GO" id="GO:0006516">
    <property type="term" value="P:glycoprotein catabolic process"/>
    <property type="evidence" value="ECO:0007669"/>
    <property type="project" value="TreeGrafter"/>
</dbReference>
<dbReference type="SUPFAM" id="SSF54001">
    <property type="entry name" value="Cysteine proteinases"/>
    <property type="match status" value="1"/>
</dbReference>
<dbReference type="EnsemblProtists" id="PYU1_T004696">
    <property type="protein sequence ID" value="PYU1_T004696"/>
    <property type="gene ID" value="PYU1_G004685"/>
</dbReference>
<evidence type="ECO:0000313" key="6">
    <source>
        <dbReference type="EnsemblProtists" id="PYU1_T004696"/>
    </source>
</evidence>
<feature type="domain" description="Transglutaminase-like" evidence="5">
    <location>
        <begin position="224"/>
        <end position="279"/>
    </location>
</feature>
<dbReference type="GO" id="GO:0005829">
    <property type="term" value="C:cytosol"/>
    <property type="evidence" value="ECO:0007669"/>
    <property type="project" value="TreeGrafter"/>
</dbReference>
<evidence type="ECO:0000256" key="3">
    <source>
        <dbReference type="ARBA" id="ARBA00022833"/>
    </source>
</evidence>
<dbReference type="GO" id="GO:0005634">
    <property type="term" value="C:nucleus"/>
    <property type="evidence" value="ECO:0007669"/>
    <property type="project" value="TreeGrafter"/>
</dbReference>
<dbReference type="eggNOG" id="KOG0909">
    <property type="taxonomic scope" value="Eukaryota"/>
</dbReference>
<keyword evidence="3" id="KW-0862">Zinc</keyword>
<sequence length="433" mass="49196">PPSPAYIKVARDLNEGVPGKFAQPIYLYYTVAPLGGFVCDSSRNHSEFGECLFLSRHYKQLSTIADFDADRVKAATTLAHNRRSFDDKVLHSFYQQGQHSMMSRLQSTHRSVLRYESKDMQSEALKHIPVEVLHERARANPSPMPAYQDELVMQLLHWFKREFFSWMNQPKCSACGHSNTTIVRTEPPSTPEEVSGEAGRVEVYRCPSCGTLARFPRYNNPVKLLETRTGRCGEWANCFTLCCRAMGFEARYVLDFTDHVWTEVYSEHFNRWLHCDSCEDQLDCPLTYEVGWGKKLTYIFSFSHEEIVDTAKRYTQDWEEMQSRREEVSESWLKSSIAQLNQSILSGLPSSRAHILRARAIIEQEELDRGRSAKAGEVQGRVSGSAEWKNQRSEDGKSKAESGTTASAQTNSTGSTAAAQIRTAFTAARLLEI</sequence>
<dbReference type="InterPro" id="IPR002931">
    <property type="entry name" value="Transglutaminase-like"/>
</dbReference>
<proteinExistence type="inferred from homology"/>
<dbReference type="GO" id="GO:0046872">
    <property type="term" value="F:metal ion binding"/>
    <property type="evidence" value="ECO:0007669"/>
    <property type="project" value="UniProtKB-KW"/>
</dbReference>
<dbReference type="Gene3D" id="3.10.620.30">
    <property type="match status" value="1"/>
</dbReference>
<evidence type="ECO:0000256" key="4">
    <source>
        <dbReference type="SAM" id="MobiDB-lite"/>
    </source>
</evidence>
<keyword evidence="7" id="KW-1185">Reference proteome</keyword>
<dbReference type="VEuPathDB" id="FungiDB:PYU1_G004685"/>
<reference evidence="7" key="2">
    <citation type="submission" date="2010-04" db="EMBL/GenBank/DDBJ databases">
        <authorList>
            <person name="Buell R."/>
            <person name="Hamilton J."/>
            <person name="Hostetler J."/>
        </authorList>
    </citation>
    <scope>NUCLEOTIDE SEQUENCE [LARGE SCALE GENOMIC DNA]</scope>
    <source>
        <strain evidence="7">DAOM:BR144</strain>
    </source>
</reference>
<dbReference type="InterPro" id="IPR050883">
    <property type="entry name" value="PNGase"/>
</dbReference>
<protein>
    <recommendedName>
        <fullName evidence="5">Transglutaminase-like domain-containing protein</fullName>
    </recommendedName>
</protein>
<evidence type="ECO:0000259" key="5">
    <source>
        <dbReference type="SMART" id="SM00460"/>
    </source>
</evidence>
<dbReference type="HOGENOM" id="CLU_031058_0_1_1"/>
<dbReference type="GO" id="GO:0000224">
    <property type="term" value="F:peptide-N4-(N-acetyl-beta-glucosaminyl)asparagine amidase activity"/>
    <property type="evidence" value="ECO:0007669"/>
    <property type="project" value="TreeGrafter"/>
</dbReference>
<keyword evidence="2" id="KW-0479">Metal-binding</keyword>
<organism evidence="6 7">
    <name type="scientific">Globisporangium ultimum (strain ATCC 200006 / CBS 805.95 / DAOM BR144)</name>
    <name type="common">Pythium ultimum</name>
    <dbReference type="NCBI Taxonomy" id="431595"/>
    <lineage>
        <taxon>Eukaryota</taxon>
        <taxon>Sar</taxon>
        <taxon>Stramenopiles</taxon>
        <taxon>Oomycota</taxon>
        <taxon>Peronosporomycetes</taxon>
        <taxon>Pythiales</taxon>
        <taxon>Pythiaceae</taxon>
        <taxon>Globisporangium</taxon>
    </lineage>
</organism>
<dbReference type="PANTHER" id="PTHR12143:SF19">
    <property type="entry name" value="PEPTIDE-N(4)-(N-ACETYL-BETA-GLUCOSAMINYL)ASPARAGINE AMIDASE"/>
    <property type="match status" value="1"/>
</dbReference>
<dbReference type="PANTHER" id="PTHR12143">
    <property type="entry name" value="PEPTIDE N-GLYCANASE PNGASE -RELATED"/>
    <property type="match status" value="1"/>
</dbReference>
<evidence type="ECO:0000313" key="7">
    <source>
        <dbReference type="Proteomes" id="UP000019132"/>
    </source>
</evidence>
<reference evidence="7" key="1">
    <citation type="journal article" date="2010" name="Genome Biol.">
        <title>Genome sequence of the necrotrophic plant pathogen Pythium ultimum reveals original pathogenicity mechanisms and effector repertoire.</title>
        <authorList>
            <person name="Levesque C.A."/>
            <person name="Brouwer H."/>
            <person name="Cano L."/>
            <person name="Hamilton J.P."/>
            <person name="Holt C."/>
            <person name="Huitema E."/>
            <person name="Raffaele S."/>
            <person name="Robideau G.P."/>
            <person name="Thines M."/>
            <person name="Win J."/>
            <person name="Zerillo M.M."/>
            <person name="Beakes G.W."/>
            <person name="Boore J.L."/>
            <person name="Busam D."/>
            <person name="Dumas B."/>
            <person name="Ferriera S."/>
            <person name="Fuerstenberg S.I."/>
            <person name="Gachon C.M."/>
            <person name="Gaulin E."/>
            <person name="Govers F."/>
            <person name="Grenville-Briggs L."/>
            <person name="Horner N."/>
            <person name="Hostetler J."/>
            <person name="Jiang R.H."/>
            <person name="Johnson J."/>
            <person name="Krajaejun T."/>
            <person name="Lin H."/>
            <person name="Meijer H.J."/>
            <person name="Moore B."/>
            <person name="Morris P."/>
            <person name="Phuntmart V."/>
            <person name="Puiu D."/>
            <person name="Shetty J."/>
            <person name="Stajich J.E."/>
            <person name="Tripathy S."/>
            <person name="Wawra S."/>
            <person name="van West P."/>
            <person name="Whitty B.R."/>
            <person name="Coutinho P.M."/>
            <person name="Henrissat B."/>
            <person name="Martin F."/>
            <person name="Thomas P.D."/>
            <person name="Tyler B.M."/>
            <person name="De Vries R.P."/>
            <person name="Kamoun S."/>
            <person name="Yandell M."/>
            <person name="Tisserat N."/>
            <person name="Buell C.R."/>
        </authorList>
    </citation>
    <scope>NUCLEOTIDE SEQUENCE</scope>
    <source>
        <strain evidence="7">DAOM:BR144</strain>
    </source>
</reference>
<dbReference type="Pfam" id="PF01841">
    <property type="entry name" value="Transglut_core"/>
    <property type="match status" value="1"/>
</dbReference>
<feature type="compositionally biased region" description="Polar residues" evidence="4">
    <location>
        <begin position="401"/>
        <end position="415"/>
    </location>
</feature>
<name>K3WIA4_GLOUD</name>
<dbReference type="InterPro" id="IPR038765">
    <property type="entry name" value="Papain-like_cys_pep_sf"/>
</dbReference>
<dbReference type="InParanoid" id="K3WIA4"/>
<reference evidence="6" key="3">
    <citation type="submission" date="2015-02" db="UniProtKB">
        <authorList>
            <consortium name="EnsemblProtists"/>
        </authorList>
    </citation>
    <scope>IDENTIFICATION</scope>
    <source>
        <strain evidence="6">DAOM BR144</strain>
    </source>
</reference>
<dbReference type="SMART" id="SM00460">
    <property type="entry name" value="TGc"/>
    <property type="match status" value="1"/>
</dbReference>
<dbReference type="STRING" id="431595.K3WIA4"/>
<feature type="compositionally biased region" description="Basic and acidic residues" evidence="4">
    <location>
        <begin position="389"/>
        <end position="400"/>
    </location>
</feature>
<accession>K3WIA4</accession>
<dbReference type="EMBL" id="GL376631">
    <property type="status" value="NOT_ANNOTATED_CDS"/>
    <property type="molecule type" value="Genomic_DNA"/>
</dbReference>
<evidence type="ECO:0000256" key="1">
    <source>
        <dbReference type="ARBA" id="ARBA00009390"/>
    </source>
</evidence>
<comment type="similarity">
    <text evidence="1">Belongs to the transglutaminase-like superfamily. PNGase family.</text>
</comment>
<dbReference type="Proteomes" id="UP000019132">
    <property type="component" value="Unassembled WGS sequence"/>
</dbReference>